<proteinExistence type="predicted"/>
<sequence length="59" mass="7385">MPGNKIVGYKVMFKMGRFRMCIYMKPDYYEVWNFWRDERIRNVSVEEVEMEESRFFGEE</sequence>
<name>A0A6C0FZK1_9BACL</name>
<reference evidence="1 2" key="1">
    <citation type="submission" date="2020-01" db="EMBL/GenBank/DDBJ databases">
        <title>Paenibacillus sp. nov., isolated from tomato rhizosphere.</title>
        <authorList>
            <person name="Weon H.-Y."/>
            <person name="Lee S.A."/>
        </authorList>
    </citation>
    <scope>NUCLEOTIDE SEQUENCE [LARGE SCALE GENOMIC DNA]</scope>
    <source>
        <strain evidence="1 2">12200R-189</strain>
    </source>
</reference>
<dbReference type="KEGG" id="plyc:GXP70_10870"/>
<dbReference type="AlphaFoldDB" id="A0A6C0FZK1"/>
<gene>
    <name evidence="1" type="ORF">GXP70_10870</name>
</gene>
<protein>
    <submittedName>
        <fullName evidence="1">Uncharacterized protein</fullName>
    </submittedName>
</protein>
<keyword evidence="2" id="KW-1185">Reference proteome</keyword>
<dbReference type="RefSeq" id="WP_162356577.1">
    <property type="nucleotide sequence ID" value="NZ_CP048209.1"/>
</dbReference>
<evidence type="ECO:0000313" key="2">
    <source>
        <dbReference type="Proteomes" id="UP000476064"/>
    </source>
</evidence>
<accession>A0A6C0FZK1</accession>
<organism evidence="1 2">
    <name type="scientific">Paenibacillus lycopersici</name>
    <dbReference type="NCBI Taxonomy" id="2704462"/>
    <lineage>
        <taxon>Bacteria</taxon>
        <taxon>Bacillati</taxon>
        <taxon>Bacillota</taxon>
        <taxon>Bacilli</taxon>
        <taxon>Bacillales</taxon>
        <taxon>Paenibacillaceae</taxon>
        <taxon>Paenibacillus</taxon>
    </lineage>
</organism>
<dbReference type="EMBL" id="CP048209">
    <property type="protein sequence ID" value="QHT60389.1"/>
    <property type="molecule type" value="Genomic_DNA"/>
</dbReference>
<evidence type="ECO:0000313" key="1">
    <source>
        <dbReference type="EMBL" id="QHT60389.1"/>
    </source>
</evidence>
<dbReference type="Proteomes" id="UP000476064">
    <property type="component" value="Chromosome"/>
</dbReference>